<gene>
    <name evidence="1" type="ORF">WCN91_10760</name>
</gene>
<comment type="caution">
    <text evidence="1">The sequence shown here is derived from an EMBL/GenBank/DDBJ whole genome shotgun (WGS) entry which is preliminary data.</text>
</comment>
<dbReference type="Gene3D" id="3.40.50.720">
    <property type="entry name" value="NAD(P)-binding Rossmann-like Domain"/>
    <property type="match status" value="1"/>
</dbReference>
<accession>A0ABU9MZG7</accession>
<dbReference type="Pfam" id="PF00106">
    <property type="entry name" value="adh_short"/>
    <property type="match status" value="1"/>
</dbReference>
<organism evidence="1 2">
    <name type="scientific">Pseudoalteromonas qingdaonensis</name>
    <dbReference type="NCBI Taxonomy" id="3131913"/>
    <lineage>
        <taxon>Bacteria</taxon>
        <taxon>Pseudomonadati</taxon>
        <taxon>Pseudomonadota</taxon>
        <taxon>Gammaproteobacteria</taxon>
        <taxon>Alteromonadales</taxon>
        <taxon>Pseudoalteromonadaceae</taxon>
        <taxon>Pseudoalteromonas</taxon>
    </lineage>
</organism>
<dbReference type="Proteomes" id="UP001447008">
    <property type="component" value="Unassembled WGS sequence"/>
</dbReference>
<dbReference type="SUPFAM" id="SSF51735">
    <property type="entry name" value="NAD(P)-binding Rossmann-fold domains"/>
    <property type="match status" value="1"/>
</dbReference>
<evidence type="ECO:0000313" key="2">
    <source>
        <dbReference type="Proteomes" id="UP001447008"/>
    </source>
</evidence>
<keyword evidence="2" id="KW-1185">Reference proteome</keyword>
<dbReference type="RefSeq" id="WP_342678922.1">
    <property type="nucleotide sequence ID" value="NZ_JBCGCU010000011.1"/>
</dbReference>
<protein>
    <submittedName>
        <fullName evidence="1">SDR family NAD(P)-dependent oxidoreductase</fullName>
    </submittedName>
</protein>
<dbReference type="InterPro" id="IPR052184">
    <property type="entry name" value="SDR_enzymes"/>
</dbReference>
<evidence type="ECO:0000313" key="1">
    <source>
        <dbReference type="EMBL" id="MEM0515886.1"/>
    </source>
</evidence>
<dbReference type="PANTHER" id="PTHR45458">
    <property type="entry name" value="SHORT-CHAIN DEHYDROGENASE/REDUCTASE SDR"/>
    <property type="match status" value="1"/>
</dbReference>
<dbReference type="InterPro" id="IPR002347">
    <property type="entry name" value="SDR_fam"/>
</dbReference>
<name>A0ABU9MZG7_9GAMM</name>
<reference evidence="1 2" key="1">
    <citation type="submission" date="2024-03" db="EMBL/GenBank/DDBJ databases">
        <title>Pseudoalteromonas qingdaonensis sp. nov., isolated from the intestines of marine benthic organisms.</title>
        <authorList>
            <person name="Lin X."/>
            <person name="Fang S."/>
            <person name="Hu X."/>
        </authorList>
    </citation>
    <scope>NUCLEOTIDE SEQUENCE [LARGE SCALE GENOMIC DNA]</scope>
    <source>
        <strain evidence="1 2">YIC-827</strain>
    </source>
</reference>
<dbReference type="PRINTS" id="PR00081">
    <property type="entry name" value="GDHRDH"/>
</dbReference>
<proteinExistence type="predicted"/>
<dbReference type="PANTHER" id="PTHR45458:SF1">
    <property type="entry name" value="SHORT CHAIN DEHYDROGENASE"/>
    <property type="match status" value="1"/>
</dbReference>
<dbReference type="InterPro" id="IPR036291">
    <property type="entry name" value="NAD(P)-bd_dom_sf"/>
</dbReference>
<sequence length="232" mass="26079">MSRALIIGASSAIARALIDELESHGTQVHSVSRARLARERHSCLNYGEQAIANWCLDAQQQGLAFEHIYICNGMLHAEELQPEKSLTAFSESAFFEVMQCNTVVPMWWLSNLSKILAPEAQCVVTIISARVGSITDNRLGGWYSYRASKAALNMLTKTAAIEIRRTHKQSKFLLFHPGTTDSALSKPFQKNVPAGKLFTPHFVAQRLRELSTDYTFLPPCGFYDWNRQPIEF</sequence>
<dbReference type="EMBL" id="JBCGCU010000011">
    <property type="protein sequence ID" value="MEM0515886.1"/>
    <property type="molecule type" value="Genomic_DNA"/>
</dbReference>